<sequence length="393" mass="40598">MKKSFAFWVLLGMASGAAYGQSSVKLYGLIDEGVNYNSNAGGKRLYNLSSGELQGSRWGLRGTEDLGGGLAALFVLENGFDVNTGKLGQGGLEFGRQAYVGLSSPYGTATFGRQYDSVVDYLGPLEVGDQWGGYIAAHPSDSDNFNNTNRTNNAIKYTSPTLAGFTFGGVYALSGIAGSVGRNQIWSLGAGYSNGPVVAGVGYLNVRNPNTSFYGAGGTVAPVTGGVPGSNFGASPVISGYASARSLQVIGTGAAYTFGAATLGATYSNTQFRNLGDPTSGPVPAGGIGGTATFNNVEVNFKYQITPALVAGAAYVYTKNDGADGSSGAKYHQVSVGADYFLSKRTDVYLVATYQKASGTDSTGKEAVASINQLTPSTSNHQTAVRLGIRHKF</sequence>
<keyword evidence="6 11" id="KW-0732">Signal</keyword>
<comment type="subcellular location">
    <subcellularLocation>
        <location evidence="1">Cell outer membrane</location>
        <topology evidence="1">Multi-pass membrane protein</topology>
    </subcellularLocation>
</comment>
<dbReference type="InterPro" id="IPR050298">
    <property type="entry name" value="Gram-neg_bact_OMP"/>
</dbReference>
<keyword evidence="4" id="KW-1134">Transmembrane beta strand</keyword>
<evidence type="ECO:0000256" key="5">
    <source>
        <dbReference type="ARBA" id="ARBA00022692"/>
    </source>
</evidence>
<evidence type="ECO:0000313" key="14">
    <source>
        <dbReference type="Proteomes" id="UP000054770"/>
    </source>
</evidence>
<keyword evidence="7" id="KW-0406">Ion transport</keyword>
<evidence type="ECO:0000256" key="9">
    <source>
        <dbReference type="ARBA" id="ARBA00023136"/>
    </source>
</evidence>
<keyword evidence="3" id="KW-0813">Transport</keyword>
<dbReference type="InterPro" id="IPR001702">
    <property type="entry name" value="Porin_Gram-ve"/>
</dbReference>
<reference evidence="13" key="1">
    <citation type="submission" date="2016-01" db="EMBL/GenBank/DDBJ databases">
        <authorList>
            <person name="Peeters C."/>
        </authorList>
    </citation>
    <scope>NUCLEOTIDE SEQUENCE [LARGE SCALE GENOMIC DNA]</scope>
    <source>
        <strain evidence="13">LMG 22940</strain>
    </source>
</reference>
<accession>A0A158JLX9</accession>
<dbReference type="Gene3D" id="2.40.160.10">
    <property type="entry name" value="Porin"/>
    <property type="match status" value="1"/>
</dbReference>
<dbReference type="EMBL" id="FCON02000044">
    <property type="protein sequence ID" value="SAL69886.1"/>
    <property type="molecule type" value="Genomic_DNA"/>
</dbReference>
<dbReference type="GO" id="GO:0015288">
    <property type="term" value="F:porin activity"/>
    <property type="evidence" value="ECO:0007669"/>
    <property type="project" value="UniProtKB-KW"/>
</dbReference>
<comment type="caution">
    <text evidence="13">The sequence shown here is derived from an EMBL/GenBank/DDBJ whole genome shotgun (WGS) entry which is preliminary data.</text>
</comment>
<dbReference type="PRINTS" id="PR00182">
    <property type="entry name" value="ECOLNEIPORIN"/>
</dbReference>
<evidence type="ECO:0000256" key="4">
    <source>
        <dbReference type="ARBA" id="ARBA00022452"/>
    </source>
</evidence>
<keyword evidence="9" id="KW-0472">Membrane</keyword>
<feature type="signal peptide" evidence="11">
    <location>
        <begin position="1"/>
        <end position="20"/>
    </location>
</feature>
<organism evidence="13 14">
    <name type="scientific">Caballeronia choica</name>
    <dbReference type="NCBI Taxonomy" id="326476"/>
    <lineage>
        <taxon>Bacteria</taxon>
        <taxon>Pseudomonadati</taxon>
        <taxon>Pseudomonadota</taxon>
        <taxon>Betaproteobacteria</taxon>
        <taxon>Burkholderiales</taxon>
        <taxon>Burkholderiaceae</taxon>
        <taxon>Caballeronia</taxon>
    </lineage>
</organism>
<dbReference type="GO" id="GO:0046930">
    <property type="term" value="C:pore complex"/>
    <property type="evidence" value="ECO:0007669"/>
    <property type="project" value="UniProtKB-KW"/>
</dbReference>
<evidence type="ECO:0000256" key="6">
    <source>
        <dbReference type="ARBA" id="ARBA00022729"/>
    </source>
</evidence>
<feature type="domain" description="Porin" evidence="12">
    <location>
        <begin position="10"/>
        <end position="359"/>
    </location>
</feature>
<evidence type="ECO:0000256" key="2">
    <source>
        <dbReference type="ARBA" id="ARBA00011233"/>
    </source>
</evidence>
<dbReference type="GO" id="GO:0009279">
    <property type="term" value="C:cell outer membrane"/>
    <property type="evidence" value="ECO:0007669"/>
    <property type="project" value="UniProtKB-SubCell"/>
</dbReference>
<dbReference type="AlphaFoldDB" id="A0A158JLX9"/>
<keyword evidence="10" id="KW-0998">Cell outer membrane</keyword>
<evidence type="ECO:0000313" key="13">
    <source>
        <dbReference type="EMBL" id="SAL69886.1"/>
    </source>
</evidence>
<evidence type="ECO:0000256" key="1">
    <source>
        <dbReference type="ARBA" id="ARBA00004571"/>
    </source>
</evidence>
<dbReference type="RefSeq" id="WP_087646077.1">
    <property type="nucleotide sequence ID" value="NZ_FCON02000044.1"/>
</dbReference>
<keyword evidence="8" id="KW-0626">Porin</keyword>
<comment type="subunit">
    <text evidence="2">Homotrimer.</text>
</comment>
<proteinExistence type="predicted"/>
<dbReference type="PRINTS" id="PR00184">
    <property type="entry name" value="NEISSPPORIN"/>
</dbReference>
<keyword evidence="5" id="KW-0812">Transmembrane</keyword>
<dbReference type="PANTHER" id="PTHR34501:SF9">
    <property type="entry name" value="MAJOR OUTER MEMBRANE PROTEIN P.IA"/>
    <property type="match status" value="1"/>
</dbReference>
<dbReference type="InterPro" id="IPR002299">
    <property type="entry name" value="Porin_Neis"/>
</dbReference>
<evidence type="ECO:0000256" key="8">
    <source>
        <dbReference type="ARBA" id="ARBA00023114"/>
    </source>
</evidence>
<dbReference type="SUPFAM" id="SSF56935">
    <property type="entry name" value="Porins"/>
    <property type="match status" value="1"/>
</dbReference>
<dbReference type="InterPro" id="IPR033900">
    <property type="entry name" value="Gram_neg_porin_domain"/>
</dbReference>
<evidence type="ECO:0000256" key="11">
    <source>
        <dbReference type="SAM" id="SignalP"/>
    </source>
</evidence>
<dbReference type="CDD" id="cd00342">
    <property type="entry name" value="gram_neg_porins"/>
    <property type="match status" value="1"/>
</dbReference>
<name>A0A158JLX9_9BURK</name>
<gene>
    <name evidence="13" type="ORF">AWB68_03996</name>
</gene>
<dbReference type="OrthoDB" id="8982743at2"/>
<dbReference type="Proteomes" id="UP000054770">
    <property type="component" value="Unassembled WGS sequence"/>
</dbReference>
<dbReference type="InterPro" id="IPR023614">
    <property type="entry name" value="Porin_dom_sf"/>
</dbReference>
<evidence type="ECO:0000259" key="12">
    <source>
        <dbReference type="Pfam" id="PF13609"/>
    </source>
</evidence>
<dbReference type="PANTHER" id="PTHR34501">
    <property type="entry name" value="PROTEIN YDDL-RELATED"/>
    <property type="match status" value="1"/>
</dbReference>
<dbReference type="Pfam" id="PF13609">
    <property type="entry name" value="Porin_4"/>
    <property type="match status" value="1"/>
</dbReference>
<protein>
    <submittedName>
        <fullName evidence="13">Outer membrane protein (Porin)</fullName>
    </submittedName>
</protein>
<dbReference type="GO" id="GO:0034220">
    <property type="term" value="P:monoatomic ion transmembrane transport"/>
    <property type="evidence" value="ECO:0007669"/>
    <property type="project" value="InterPro"/>
</dbReference>
<evidence type="ECO:0000256" key="3">
    <source>
        <dbReference type="ARBA" id="ARBA00022448"/>
    </source>
</evidence>
<keyword evidence="14" id="KW-1185">Reference proteome</keyword>
<evidence type="ECO:0000256" key="10">
    <source>
        <dbReference type="ARBA" id="ARBA00023237"/>
    </source>
</evidence>
<evidence type="ECO:0000256" key="7">
    <source>
        <dbReference type="ARBA" id="ARBA00023065"/>
    </source>
</evidence>
<feature type="chain" id="PRO_5011109030" evidence="11">
    <location>
        <begin position="21"/>
        <end position="393"/>
    </location>
</feature>